<feature type="domain" description="Core-binding (CB)" evidence="3">
    <location>
        <begin position="1"/>
        <end position="86"/>
    </location>
</feature>
<evidence type="ECO:0000256" key="1">
    <source>
        <dbReference type="ARBA" id="ARBA00023125"/>
    </source>
</evidence>
<proteinExistence type="predicted"/>
<dbReference type="EMBL" id="JABUBU010000005">
    <property type="protein sequence ID" value="MBY6366960.1"/>
    <property type="molecule type" value="Genomic_DNA"/>
</dbReference>
<reference evidence="4 5" key="1">
    <citation type="submission" date="2020-06" db="EMBL/GenBank/DDBJ databases">
        <title>Taxonomy, biology and ecology of Rhodococcus bacteria occurring in California pistachio and other woody hosts as revealed by genome sequence analyses.</title>
        <authorList>
            <person name="Gai Y."/>
            <person name="Riely B."/>
        </authorList>
    </citation>
    <scope>NUCLEOTIDE SEQUENCE [LARGE SCALE GENOMIC DNA]</scope>
    <source>
        <strain evidence="4 5">BP-281</strain>
    </source>
</reference>
<dbReference type="Gene3D" id="1.10.150.130">
    <property type="match status" value="1"/>
</dbReference>
<dbReference type="SUPFAM" id="SSF47823">
    <property type="entry name" value="lambda integrase-like, N-terminal domain"/>
    <property type="match status" value="1"/>
</dbReference>
<organism evidence="4 5">
    <name type="scientific">Rhodococcoides corynebacterioides</name>
    <dbReference type="NCBI Taxonomy" id="53972"/>
    <lineage>
        <taxon>Bacteria</taxon>
        <taxon>Bacillati</taxon>
        <taxon>Actinomycetota</taxon>
        <taxon>Actinomycetes</taxon>
        <taxon>Mycobacteriales</taxon>
        <taxon>Nocardiaceae</taxon>
        <taxon>Rhodococcoides</taxon>
    </lineage>
</organism>
<keyword evidence="1 2" id="KW-0238">DNA-binding</keyword>
<dbReference type="InterPro" id="IPR010998">
    <property type="entry name" value="Integrase_recombinase_N"/>
</dbReference>
<keyword evidence="5" id="KW-1185">Reference proteome</keyword>
<dbReference type="RefSeq" id="WP_222699707.1">
    <property type="nucleotide sequence ID" value="NZ_JABUBT010000011.1"/>
</dbReference>
<accession>A0ABS7P3H8</accession>
<evidence type="ECO:0000313" key="5">
    <source>
        <dbReference type="Proteomes" id="UP000825228"/>
    </source>
</evidence>
<dbReference type="PROSITE" id="PS51900">
    <property type="entry name" value="CB"/>
    <property type="match status" value="1"/>
</dbReference>
<evidence type="ECO:0000259" key="3">
    <source>
        <dbReference type="PROSITE" id="PS51900"/>
    </source>
</evidence>
<comment type="caution">
    <text evidence="4">The sequence shown here is derived from an EMBL/GenBank/DDBJ whole genome shotgun (WGS) entry which is preliminary data.</text>
</comment>
<sequence>MAMKIAGAVESSRSAGTRRAYASGWRRYSEWCTRHGHDALPAHPVTVAAYLVDAADTVTAAGEKAYAASTLSAWVAAINHYHRTAGHPQPSAN</sequence>
<gene>
    <name evidence="4" type="ORF">HQ603_09350</name>
</gene>
<name>A0ABS7P3H8_9NOCA</name>
<evidence type="ECO:0000313" key="4">
    <source>
        <dbReference type="EMBL" id="MBY6366960.1"/>
    </source>
</evidence>
<protein>
    <recommendedName>
        <fullName evidence="3">Core-binding (CB) domain-containing protein</fullName>
    </recommendedName>
</protein>
<dbReference type="InterPro" id="IPR044068">
    <property type="entry name" value="CB"/>
</dbReference>
<dbReference type="Proteomes" id="UP000825228">
    <property type="component" value="Unassembled WGS sequence"/>
</dbReference>
<evidence type="ECO:0000256" key="2">
    <source>
        <dbReference type="PROSITE-ProRule" id="PRU01248"/>
    </source>
</evidence>